<dbReference type="OrthoDB" id="5188566at2"/>
<dbReference type="InterPro" id="IPR036182">
    <property type="entry name" value="PCuAC_sf"/>
</dbReference>
<evidence type="ECO:0008006" key="4">
    <source>
        <dbReference type="Google" id="ProtNLM"/>
    </source>
</evidence>
<sequence>MNHLNIRLPFRLAKLTAWLASGVLAVVALSGCGTGQIAQTAAQEPAVNGNRVTVKNVALRDIRIQAKQTGDFIEPGRTVDLVLVAVNNSTVAGDRLTGITSDIGNVTLSGDAKLPAGGMLFIGTPDGQAKAPGPPQSTGVAKATVKLSKPISNGLVYNFTFKFEKAGEATVDVPISAGVAQPSEHSNHS</sequence>
<evidence type="ECO:0000256" key="1">
    <source>
        <dbReference type="SAM" id="SignalP"/>
    </source>
</evidence>
<name>A0A1A3MX06_MYCAS</name>
<comment type="caution">
    <text evidence="2">The sequence shown here is derived from an EMBL/GenBank/DDBJ whole genome shotgun (WGS) entry which is preliminary data.</text>
</comment>
<evidence type="ECO:0000313" key="2">
    <source>
        <dbReference type="EMBL" id="OBK14061.1"/>
    </source>
</evidence>
<dbReference type="RefSeq" id="WP_065159715.1">
    <property type="nucleotide sequence ID" value="NZ_LZLQ01000103.1"/>
</dbReference>
<dbReference type="Pfam" id="PF04314">
    <property type="entry name" value="PCuAC"/>
    <property type="match status" value="1"/>
</dbReference>
<gene>
    <name evidence="2" type="ORF">A5636_08690</name>
</gene>
<accession>A0A1A3MX06</accession>
<feature type="signal peptide" evidence="1">
    <location>
        <begin position="1"/>
        <end position="25"/>
    </location>
</feature>
<dbReference type="AlphaFoldDB" id="A0A1A3MX06"/>
<reference evidence="2 3" key="1">
    <citation type="submission" date="2016-06" db="EMBL/GenBank/DDBJ databases">
        <authorList>
            <person name="Kjaerup R.B."/>
            <person name="Dalgaard T.S."/>
            <person name="Juul-Madsen H.R."/>
        </authorList>
    </citation>
    <scope>NUCLEOTIDE SEQUENCE [LARGE SCALE GENOMIC DNA]</scope>
    <source>
        <strain evidence="2 3">1245139.5</strain>
    </source>
</reference>
<dbReference type="Gene3D" id="2.60.40.1890">
    <property type="entry name" value="PCu(A)C copper chaperone"/>
    <property type="match status" value="1"/>
</dbReference>
<dbReference type="Proteomes" id="UP000093629">
    <property type="component" value="Unassembled WGS sequence"/>
</dbReference>
<feature type="chain" id="PRO_5039574747" description="Lipoprotein LpqE" evidence="1">
    <location>
        <begin position="26"/>
        <end position="189"/>
    </location>
</feature>
<keyword evidence="3" id="KW-1185">Reference proteome</keyword>
<keyword evidence="1" id="KW-0732">Signal</keyword>
<proteinExistence type="predicted"/>
<organism evidence="2 3">
    <name type="scientific">Mycobacterium asiaticum</name>
    <dbReference type="NCBI Taxonomy" id="1790"/>
    <lineage>
        <taxon>Bacteria</taxon>
        <taxon>Bacillati</taxon>
        <taxon>Actinomycetota</taxon>
        <taxon>Actinomycetes</taxon>
        <taxon>Mycobacteriales</taxon>
        <taxon>Mycobacteriaceae</taxon>
        <taxon>Mycobacterium</taxon>
    </lineage>
</organism>
<dbReference type="EMBL" id="LZLQ01000103">
    <property type="protein sequence ID" value="OBK14061.1"/>
    <property type="molecule type" value="Genomic_DNA"/>
</dbReference>
<evidence type="ECO:0000313" key="3">
    <source>
        <dbReference type="Proteomes" id="UP000093629"/>
    </source>
</evidence>
<dbReference type="PROSITE" id="PS51257">
    <property type="entry name" value="PROKAR_LIPOPROTEIN"/>
    <property type="match status" value="1"/>
</dbReference>
<dbReference type="InterPro" id="IPR007410">
    <property type="entry name" value="LpqE-like"/>
</dbReference>
<protein>
    <recommendedName>
        <fullName evidence="4">Lipoprotein LpqE</fullName>
    </recommendedName>
</protein>